<dbReference type="EMBL" id="CP015820">
    <property type="protein sequence ID" value="AQT43202.1"/>
    <property type="molecule type" value="Genomic_DNA"/>
</dbReference>
<gene>
    <name evidence="1" type="ORF">BBC0178_017500</name>
</gene>
<protein>
    <recommendedName>
        <fullName evidence="3">Lipoprotein</fullName>
    </recommendedName>
</protein>
<dbReference type="Proteomes" id="UP000189660">
    <property type="component" value="Chromosome"/>
</dbReference>
<dbReference type="RefSeq" id="WP_078039872.1">
    <property type="nucleotide sequence ID" value="NZ_CP015820.1"/>
</dbReference>
<name>A0A1U9MCF7_9HYPH</name>
<evidence type="ECO:0008006" key="3">
    <source>
        <dbReference type="Google" id="ProtNLM"/>
    </source>
</evidence>
<evidence type="ECO:0000313" key="2">
    <source>
        <dbReference type="Proteomes" id="UP000189660"/>
    </source>
</evidence>
<keyword evidence="2" id="KW-1185">Reference proteome</keyword>
<evidence type="ECO:0000313" key="1">
    <source>
        <dbReference type="EMBL" id="AQT43202.1"/>
    </source>
</evidence>
<dbReference type="AlphaFoldDB" id="A0A1U9MCF7"/>
<reference evidence="1 2" key="1">
    <citation type="submission" date="2016-11" db="EMBL/GenBank/DDBJ databases">
        <title>Comparative genomics of Bartonella apis.</title>
        <authorList>
            <person name="Engel P."/>
        </authorList>
    </citation>
    <scope>NUCLEOTIDE SEQUENCE [LARGE SCALE GENOMIC DNA]</scope>
    <source>
        <strain evidence="1 2">BBC0178</strain>
    </source>
</reference>
<proteinExistence type="predicted"/>
<accession>A0A1U9MCF7</accession>
<dbReference type="PROSITE" id="PS51257">
    <property type="entry name" value="PROKAR_LIPOPROTEIN"/>
    <property type="match status" value="1"/>
</dbReference>
<sequence length="113" mass="12847">MNKIAFILPVLSLLSGCLVPFDIPSKTQEAWRGRPISELQQKVGPGGSFGTDNNGERYYFRKQSGDFRIINPSGGLVNRSCEFRAYIDNQNRITHFKRINNGLNCTNYIYLLD</sequence>
<dbReference type="KEGG" id="bapa:BBC0178_017500"/>
<organism evidence="1 2">
    <name type="scientific">Bartonella apihabitans</name>
    <dbReference type="NCBI Taxonomy" id="2750929"/>
    <lineage>
        <taxon>Bacteria</taxon>
        <taxon>Pseudomonadati</taxon>
        <taxon>Pseudomonadota</taxon>
        <taxon>Alphaproteobacteria</taxon>
        <taxon>Hyphomicrobiales</taxon>
        <taxon>Bartonellaceae</taxon>
        <taxon>Bartonella</taxon>
    </lineage>
</organism>